<protein>
    <submittedName>
        <fullName evidence="1">Uncharacterized protein</fullName>
    </submittedName>
</protein>
<accession>A0A1J4JC54</accession>
<name>A0A1J4JC54_9EUKA</name>
<sequence length="161" mass="18408">MDGRIPLQSPLYPNKSAFFSQNAHSLVQETIDNSKSEDGTWSYEFLCKVNYEVSLFKQVDTKFFIDRLIPILNDEKTEIQIKFKIAQMLSFLKSLKVNGFSSVIHESKEELTLILKSFGNMNQPLEKATRNLIESVMMTVSEDGFPVSHRNFHVKSSSVPP</sequence>
<dbReference type="Proteomes" id="UP000179807">
    <property type="component" value="Unassembled WGS sequence"/>
</dbReference>
<dbReference type="VEuPathDB" id="TrichDB:TRFO_37099"/>
<reference evidence="1" key="1">
    <citation type="submission" date="2016-10" db="EMBL/GenBank/DDBJ databases">
        <authorList>
            <person name="Benchimol M."/>
            <person name="Almeida L.G."/>
            <person name="Vasconcelos A.T."/>
            <person name="Perreira-Neves A."/>
            <person name="Rosa I.A."/>
            <person name="Tasca T."/>
            <person name="Bogo M.R."/>
            <person name="de Souza W."/>
        </authorList>
    </citation>
    <scope>NUCLEOTIDE SEQUENCE [LARGE SCALE GENOMIC DNA]</scope>
    <source>
        <strain evidence="1">K</strain>
    </source>
</reference>
<dbReference type="EMBL" id="MLAK01001158">
    <property type="protein sequence ID" value="OHS96720.1"/>
    <property type="molecule type" value="Genomic_DNA"/>
</dbReference>
<proteinExistence type="predicted"/>
<evidence type="ECO:0000313" key="1">
    <source>
        <dbReference type="EMBL" id="OHS96720.1"/>
    </source>
</evidence>
<organism evidence="1 2">
    <name type="scientific">Tritrichomonas foetus</name>
    <dbReference type="NCBI Taxonomy" id="1144522"/>
    <lineage>
        <taxon>Eukaryota</taxon>
        <taxon>Metamonada</taxon>
        <taxon>Parabasalia</taxon>
        <taxon>Tritrichomonadida</taxon>
        <taxon>Tritrichomonadidae</taxon>
        <taxon>Tritrichomonas</taxon>
    </lineage>
</organism>
<dbReference type="GeneID" id="94845932"/>
<keyword evidence="2" id="KW-1185">Reference proteome</keyword>
<dbReference type="AlphaFoldDB" id="A0A1J4JC54"/>
<comment type="caution">
    <text evidence="1">The sequence shown here is derived from an EMBL/GenBank/DDBJ whole genome shotgun (WGS) entry which is preliminary data.</text>
</comment>
<gene>
    <name evidence="1" type="ORF">TRFO_37099</name>
</gene>
<evidence type="ECO:0000313" key="2">
    <source>
        <dbReference type="Proteomes" id="UP000179807"/>
    </source>
</evidence>
<dbReference type="RefSeq" id="XP_068349857.1">
    <property type="nucleotide sequence ID" value="XM_068511228.1"/>
</dbReference>